<reference evidence="2 3" key="1">
    <citation type="submission" date="2016-08" db="EMBL/GenBank/DDBJ databases">
        <title>A Parts List for Fungal Cellulosomes Revealed by Comparative Genomics.</title>
        <authorList>
            <consortium name="DOE Joint Genome Institute"/>
            <person name="Haitjema C.H."/>
            <person name="Gilmore S.P."/>
            <person name="Henske J.K."/>
            <person name="Solomon K.V."/>
            <person name="De Groot R."/>
            <person name="Kuo A."/>
            <person name="Mondo S.J."/>
            <person name="Salamov A.A."/>
            <person name="Labutti K."/>
            <person name="Zhao Z."/>
            <person name="Chiniquy J."/>
            <person name="Barry K."/>
            <person name="Brewer H.M."/>
            <person name="Purvine S.O."/>
            <person name="Wright A.T."/>
            <person name="Boxma B."/>
            <person name="Van Alen T."/>
            <person name="Hackstein J.H."/>
            <person name="Baker S.E."/>
            <person name="Grigoriev I.V."/>
            <person name="O'Malley M.A."/>
        </authorList>
    </citation>
    <scope>NUCLEOTIDE SEQUENCE [LARGE SCALE GENOMIC DNA]</scope>
    <source>
        <strain evidence="2 3">G1</strain>
    </source>
</reference>
<dbReference type="OrthoDB" id="2130412at2759"/>
<proteinExistence type="predicted"/>
<comment type="caution">
    <text evidence="2">The sequence shown here is derived from an EMBL/GenBank/DDBJ whole genome shotgun (WGS) entry which is preliminary data.</text>
</comment>
<feature type="signal peptide" evidence="1">
    <location>
        <begin position="1"/>
        <end position="17"/>
    </location>
</feature>
<dbReference type="InterPro" id="IPR014867">
    <property type="entry name" value="Spore_coat_CotH_CotH2/3/7"/>
</dbReference>
<keyword evidence="1" id="KW-0732">Signal</keyword>
<dbReference type="AlphaFoldDB" id="A0A1Y2CC51"/>
<accession>A0A1Y2CC51</accession>
<gene>
    <name evidence="2" type="ORF">LY90DRAFT_509635</name>
</gene>
<sequence length="575" mass="66957">MKKNILLNLLSIALVSAKAVTDDVKPELPVFSLKSGFYKEESVKLRIKTVDSNAIIYYTTDGSIPNENSTIYKKPITLKNKSLEENVLSAYKHVDPYEDFVPHEKIKKANVIRAIAKYPNKNNTVSEVVSKTYWVGMNRKKLYGDLPLISIMTDPDNLFDYEKGIYVMGKDYDDWVRENPSNADVDFFRKVGNYNRKGKSSEIPAFIEYFPGDKKREGFTDNVGIRIMGAVSRTFIQKSFRVTYRDEYGRKNLKYDLIPGNMRSDGKGPLEKYKTFNIRGGGNDFRFTIYRDLIMQSMIRDRDIESQDMDLTIFYLDGEFWGLYIITEDYSDHYIENNYDIEKDNVIIIKKEKVEAGVDSDMDLFKKTMNYIYSANMTNPEDYAEVSKQFDINSFAWYSAFHLYIENTDGIFHGNNWAMWRAREPVPDVLHGDGIWRLLLFDTESSAGYYGSEEYNKTNVLNNVFDSNSSLKYNIGTKLLTTFMKNPEFKNLFINAICDMRNINFALDKVISLLEKVDGRVRRVMTDHFKRFGYEEYIEEGPGNHYVNSYNNLKNWFKGRHGIFMDHLAKVFNLI</sequence>
<keyword evidence="3" id="KW-1185">Reference proteome</keyword>
<organism evidence="2 3">
    <name type="scientific">Neocallimastix californiae</name>
    <dbReference type="NCBI Taxonomy" id="1754190"/>
    <lineage>
        <taxon>Eukaryota</taxon>
        <taxon>Fungi</taxon>
        <taxon>Fungi incertae sedis</taxon>
        <taxon>Chytridiomycota</taxon>
        <taxon>Chytridiomycota incertae sedis</taxon>
        <taxon>Neocallimastigomycetes</taxon>
        <taxon>Neocallimastigales</taxon>
        <taxon>Neocallimastigaceae</taxon>
        <taxon>Neocallimastix</taxon>
    </lineage>
</organism>
<dbReference type="Pfam" id="PF13287">
    <property type="entry name" value="Fn3_assoc"/>
    <property type="match status" value="1"/>
</dbReference>
<dbReference type="Proteomes" id="UP000193920">
    <property type="component" value="Unassembled WGS sequence"/>
</dbReference>
<evidence type="ECO:0000256" key="1">
    <source>
        <dbReference type="SAM" id="SignalP"/>
    </source>
</evidence>
<evidence type="ECO:0000313" key="2">
    <source>
        <dbReference type="EMBL" id="ORY44620.1"/>
    </source>
</evidence>
<protein>
    <recommendedName>
        <fullName evidence="4">Coth-domain-containing protein</fullName>
    </recommendedName>
</protein>
<dbReference type="EMBL" id="MCOG01000113">
    <property type="protein sequence ID" value="ORY44620.1"/>
    <property type="molecule type" value="Genomic_DNA"/>
</dbReference>
<feature type="chain" id="PRO_5012372690" description="Coth-domain-containing protein" evidence="1">
    <location>
        <begin position="18"/>
        <end position="575"/>
    </location>
</feature>
<dbReference type="Pfam" id="PF08757">
    <property type="entry name" value="CotH"/>
    <property type="match status" value="1"/>
</dbReference>
<name>A0A1Y2CC51_9FUNG</name>
<dbReference type="InterPro" id="IPR026876">
    <property type="entry name" value="Fn3_assoc_repeat"/>
</dbReference>
<evidence type="ECO:0008006" key="4">
    <source>
        <dbReference type="Google" id="ProtNLM"/>
    </source>
</evidence>
<evidence type="ECO:0000313" key="3">
    <source>
        <dbReference type="Proteomes" id="UP000193920"/>
    </source>
</evidence>